<evidence type="ECO:0000256" key="5">
    <source>
        <dbReference type="ARBA" id="ARBA00022692"/>
    </source>
</evidence>
<evidence type="ECO:0000256" key="3">
    <source>
        <dbReference type="ARBA" id="ARBA00022448"/>
    </source>
</evidence>
<accession>K1R0T5</accession>
<evidence type="ECO:0000256" key="2">
    <source>
        <dbReference type="ARBA" id="ARBA00006434"/>
    </source>
</evidence>
<dbReference type="InParanoid" id="K1R0T5"/>
<feature type="transmembrane region" description="Helical" evidence="13">
    <location>
        <begin position="12"/>
        <end position="30"/>
    </location>
</feature>
<dbReference type="GO" id="GO:0015293">
    <property type="term" value="F:symporter activity"/>
    <property type="evidence" value="ECO:0007669"/>
    <property type="project" value="TreeGrafter"/>
</dbReference>
<dbReference type="InterPro" id="IPR038377">
    <property type="entry name" value="Na/Glc_symporter_sf"/>
</dbReference>
<feature type="compositionally biased region" description="Polar residues" evidence="12">
    <location>
        <begin position="583"/>
        <end position="599"/>
    </location>
</feature>
<reference evidence="14" key="1">
    <citation type="journal article" date="2012" name="Nature">
        <title>The oyster genome reveals stress adaptation and complexity of shell formation.</title>
        <authorList>
            <person name="Zhang G."/>
            <person name="Fang X."/>
            <person name="Guo X."/>
            <person name="Li L."/>
            <person name="Luo R."/>
            <person name="Xu F."/>
            <person name="Yang P."/>
            <person name="Zhang L."/>
            <person name="Wang X."/>
            <person name="Qi H."/>
            <person name="Xiong Z."/>
            <person name="Que H."/>
            <person name="Xie Y."/>
            <person name="Holland P.W."/>
            <person name="Paps J."/>
            <person name="Zhu Y."/>
            <person name="Wu F."/>
            <person name="Chen Y."/>
            <person name="Wang J."/>
            <person name="Peng C."/>
            <person name="Meng J."/>
            <person name="Yang L."/>
            <person name="Liu J."/>
            <person name="Wen B."/>
            <person name="Zhang N."/>
            <person name="Huang Z."/>
            <person name="Zhu Q."/>
            <person name="Feng Y."/>
            <person name="Mount A."/>
            <person name="Hedgecock D."/>
            <person name="Xu Z."/>
            <person name="Liu Y."/>
            <person name="Domazet-Loso T."/>
            <person name="Du Y."/>
            <person name="Sun X."/>
            <person name="Zhang S."/>
            <person name="Liu B."/>
            <person name="Cheng P."/>
            <person name="Jiang X."/>
            <person name="Li J."/>
            <person name="Fan D."/>
            <person name="Wang W."/>
            <person name="Fu W."/>
            <person name="Wang T."/>
            <person name="Wang B."/>
            <person name="Zhang J."/>
            <person name="Peng Z."/>
            <person name="Li Y."/>
            <person name="Li N."/>
            <person name="Wang J."/>
            <person name="Chen M."/>
            <person name="He Y."/>
            <person name="Tan F."/>
            <person name="Song X."/>
            <person name="Zheng Q."/>
            <person name="Huang R."/>
            <person name="Yang H."/>
            <person name="Du X."/>
            <person name="Chen L."/>
            <person name="Yang M."/>
            <person name="Gaffney P.M."/>
            <person name="Wang S."/>
            <person name="Luo L."/>
            <person name="She Z."/>
            <person name="Ming Y."/>
            <person name="Huang W."/>
            <person name="Zhang S."/>
            <person name="Huang B."/>
            <person name="Zhang Y."/>
            <person name="Qu T."/>
            <person name="Ni P."/>
            <person name="Miao G."/>
            <person name="Wang J."/>
            <person name="Wang Q."/>
            <person name="Steinberg C.E."/>
            <person name="Wang H."/>
            <person name="Li N."/>
            <person name="Qian L."/>
            <person name="Zhang G."/>
            <person name="Li Y."/>
            <person name="Yang H."/>
            <person name="Liu X."/>
            <person name="Wang J."/>
            <person name="Yin Y."/>
            <person name="Wang J."/>
        </authorList>
    </citation>
    <scope>NUCLEOTIDE SEQUENCE [LARGE SCALE GENOMIC DNA]</scope>
    <source>
        <strain evidence="14">05x7-T-G4-1.051#20</strain>
    </source>
</reference>
<dbReference type="PROSITE" id="PS50283">
    <property type="entry name" value="NA_SOLUT_SYMP_3"/>
    <property type="match status" value="1"/>
</dbReference>
<keyword evidence="9 13" id="KW-0472">Membrane</keyword>
<dbReference type="Gene3D" id="1.20.1730.10">
    <property type="entry name" value="Sodium/glucose cotransporter"/>
    <property type="match status" value="1"/>
</dbReference>
<proteinExistence type="inferred from homology"/>
<keyword evidence="8" id="KW-0406">Ion transport</keyword>
<feature type="transmembrane region" description="Helical" evidence="13">
    <location>
        <begin position="381"/>
        <end position="401"/>
    </location>
</feature>
<dbReference type="NCBIfam" id="TIGR00813">
    <property type="entry name" value="sss"/>
    <property type="match status" value="1"/>
</dbReference>
<dbReference type="AlphaFoldDB" id="K1R0T5"/>
<keyword evidence="7" id="KW-0915">Sodium</keyword>
<evidence type="ECO:0000256" key="8">
    <source>
        <dbReference type="ARBA" id="ARBA00023065"/>
    </source>
</evidence>
<dbReference type="InterPro" id="IPR051163">
    <property type="entry name" value="Sodium:Solute_Symporter_SSF"/>
</dbReference>
<evidence type="ECO:0000256" key="6">
    <source>
        <dbReference type="ARBA" id="ARBA00022989"/>
    </source>
</evidence>
<dbReference type="CDD" id="cd11492">
    <property type="entry name" value="SLC5sbd_NIS-SMVT"/>
    <property type="match status" value="1"/>
</dbReference>
<feature type="transmembrane region" description="Helical" evidence="13">
    <location>
        <begin position="50"/>
        <end position="69"/>
    </location>
</feature>
<keyword evidence="5 13" id="KW-0812">Transmembrane</keyword>
<feature type="transmembrane region" description="Helical" evidence="13">
    <location>
        <begin position="191"/>
        <end position="211"/>
    </location>
</feature>
<keyword evidence="6 13" id="KW-1133">Transmembrane helix</keyword>
<keyword evidence="10" id="KW-0739">Sodium transport</keyword>
<feature type="transmembrane region" description="Helical" evidence="13">
    <location>
        <begin position="277"/>
        <end position="304"/>
    </location>
</feature>
<feature type="transmembrane region" description="Helical" evidence="13">
    <location>
        <begin position="446"/>
        <end position="465"/>
    </location>
</feature>
<evidence type="ECO:0000256" key="10">
    <source>
        <dbReference type="ARBA" id="ARBA00023201"/>
    </source>
</evidence>
<feature type="transmembrane region" description="Helical" evidence="13">
    <location>
        <begin position="337"/>
        <end position="361"/>
    </location>
</feature>
<evidence type="ECO:0000256" key="7">
    <source>
        <dbReference type="ARBA" id="ARBA00023053"/>
    </source>
</evidence>
<gene>
    <name evidence="14" type="ORF">CGI_10027908</name>
</gene>
<feature type="transmembrane region" description="Helical" evidence="13">
    <location>
        <begin position="413"/>
        <end position="434"/>
    </location>
</feature>
<comment type="similarity">
    <text evidence="2 11">Belongs to the sodium:solute symporter (SSF) (TC 2.A.21) family.</text>
</comment>
<dbReference type="EMBL" id="JH818386">
    <property type="protein sequence ID" value="EKC39503.1"/>
    <property type="molecule type" value="Genomic_DNA"/>
</dbReference>
<name>K1R0T5_MAGGI</name>
<evidence type="ECO:0000256" key="13">
    <source>
        <dbReference type="SAM" id="Phobius"/>
    </source>
</evidence>
<dbReference type="Pfam" id="PF00474">
    <property type="entry name" value="SSF"/>
    <property type="match status" value="1"/>
</dbReference>
<keyword evidence="3" id="KW-0813">Transport</keyword>
<organism evidence="14">
    <name type="scientific">Magallana gigas</name>
    <name type="common">Pacific oyster</name>
    <name type="synonym">Crassostrea gigas</name>
    <dbReference type="NCBI Taxonomy" id="29159"/>
    <lineage>
        <taxon>Eukaryota</taxon>
        <taxon>Metazoa</taxon>
        <taxon>Spiralia</taxon>
        <taxon>Lophotrochozoa</taxon>
        <taxon>Mollusca</taxon>
        <taxon>Bivalvia</taxon>
        <taxon>Autobranchia</taxon>
        <taxon>Pteriomorphia</taxon>
        <taxon>Ostreida</taxon>
        <taxon>Ostreoidea</taxon>
        <taxon>Ostreidae</taxon>
        <taxon>Magallana</taxon>
    </lineage>
</organism>
<feature type="transmembrane region" description="Helical" evidence="13">
    <location>
        <begin position="160"/>
        <end position="179"/>
    </location>
</feature>
<dbReference type="PANTHER" id="PTHR42985">
    <property type="entry name" value="SODIUM-COUPLED MONOCARBOXYLATE TRANSPORTER"/>
    <property type="match status" value="1"/>
</dbReference>
<protein>
    <submittedName>
        <fullName evidence="14">Sodium-coupled monocarboxylate transporter 1</fullName>
    </submittedName>
</protein>
<comment type="subcellular location">
    <subcellularLocation>
        <location evidence="1">Cell membrane</location>
        <topology evidence="1">Multi-pass membrane protein</topology>
    </subcellularLocation>
</comment>
<evidence type="ECO:0000256" key="11">
    <source>
        <dbReference type="RuleBase" id="RU362091"/>
    </source>
</evidence>
<evidence type="ECO:0000256" key="1">
    <source>
        <dbReference type="ARBA" id="ARBA00004651"/>
    </source>
</evidence>
<dbReference type="PANTHER" id="PTHR42985:SF40">
    <property type="entry name" value="LD47995P-RELATED"/>
    <property type="match status" value="1"/>
</dbReference>
<dbReference type="HOGENOM" id="CLU_018808_11_1_1"/>
<feature type="transmembrane region" description="Helical" evidence="13">
    <location>
        <begin position="81"/>
        <end position="106"/>
    </location>
</feature>
<dbReference type="GO" id="GO:0005886">
    <property type="term" value="C:plasma membrane"/>
    <property type="evidence" value="ECO:0007669"/>
    <property type="project" value="UniProtKB-SubCell"/>
</dbReference>
<evidence type="ECO:0000313" key="14">
    <source>
        <dbReference type="EMBL" id="EKC39503.1"/>
    </source>
</evidence>
<sequence>MSEEGFSIVDWVIFAVLILFSGVVGIYYACTGGKQKTTDEFLMADRKMPILPVAASILVSFQTAVLILGQPAEMYTKGTQFFLSLFGQLGAVFLATTLFVPLFYPLKLTSFFEYLEHRFDSKAARVTATTIGIISTILYSGIASFAPTTALSAVTGFPEWLSFTLIGAICAFYTFLGGLKAVIWVDAFQGLIMLAGLLTILIKATLLVGGWGEVWRINQEWGRINFWNFDPDPTIRHSFWSLVIGSMINWTGPYGASQQSTQRFGSLPTLRDAKIALMLQSVGLIVIVTSACMTGVAVFAYYAMKGCDPLTNGDIMSSNQIIPTFVMEVLNYPGVPGLFMASLYSGSLSTISSNLSTLVAITFEDLVKPFVKNKSDSVHLWITRMLVLFFSAAGVGMAFTMRNITGTVLQASISILGSSGGALNGFVVLGAFFPTCNRIGAITGPIVSYAIMLWIGIGQYSVLGIPEDFPFPTDNCQAGNGSMTGGNNITTLAVTTNLISTTGVTTMAAVPVQELTGLRRLYSLSYLWYSTMGTVIAVIVALLITYVTGPRKATEVDRKYLISLSDKLSCLIPSRCRRGADTDQPQVKSEMGQENTAFSNLDERRSQDSENKSNKSNKVELYKIKS</sequence>
<feature type="compositionally biased region" description="Basic and acidic residues" evidence="12">
    <location>
        <begin position="601"/>
        <end position="626"/>
    </location>
</feature>
<feature type="region of interest" description="Disordered" evidence="12">
    <location>
        <begin position="578"/>
        <end position="626"/>
    </location>
</feature>
<dbReference type="GO" id="GO:0006814">
    <property type="term" value="P:sodium ion transport"/>
    <property type="evidence" value="ECO:0007669"/>
    <property type="project" value="UniProtKB-KW"/>
</dbReference>
<evidence type="ECO:0000256" key="9">
    <source>
        <dbReference type="ARBA" id="ARBA00023136"/>
    </source>
</evidence>
<evidence type="ECO:0000256" key="4">
    <source>
        <dbReference type="ARBA" id="ARBA00022475"/>
    </source>
</evidence>
<feature type="transmembrane region" description="Helical" evidence="13">
    <location>
        <begin position="526"/>
        <end position="549"/>
    </location>
</feature>
<evidence type="ECO:0000256" key="12">
    <source>
        <dbReference type="SAM" id="MobiDB-lite"/>
    </source>
</evidence>
<feature type="transmembrane region" description="Helical" evidence="13">
    <location>
        <begin position="126"/>
        <end position="148"/>
    </location>
</feature>
<dbReference type="InterPro" id="IPR001734">
    <property type="entry name" value="Na/solute_symporter"/>
</dbReference>
<keyword evidence="4" id="KW-1003">Cell membrane</keyword>